<dbReference type="InterPro" id="IPR006311">
    <property type="entry name" value="TAT_signal"/>
</dbReference>
<feature type="signal peptide" evidence="1">
    <location>
        <begin position="1"/>
        <end position="29"/>
    </location>
</feature>
<dbReference type="Proteomes" id="UP001330812">
    <property type="component" value="Chromosome"/>
</dbReference>
<evidence type="ECO:0000313" key="4">
    <source>
        <dbReference type="Proteomes" id="UP001330812"/>
    </source>
</evidence>
<dbReference type="EMBL" id="CP142149">
    <property type="protein sequence ID" value="WSE29946.1"/>
    <property type="molecule type" value="Genomic_DNA"/>
</dbReference>
<dbReference type="InterPro" id="IPR000073">
    <property type="entry name" value="AB_hydrolase_1"/>
</dbReference>
<sequence>MKSSRKLGRRITLLGGALALVAAVAPATATATALTAAPAVGADYGHPAKPAAKPTVVLVHGAWADGSSWSDVVTRLQRDGYTVAVPPNPLRGVASDSAYLANYLKTITGPIVLVGHSYGGFVITNAATGNKNVQALVYVDAYIPAKGDTLNTLTAQYPGSKVAPAALNFVPQSATDIDVYVKPAQFRDILANDLPNWEATELAATQRPLAASALDEPSGTPAWTTIPSWDVIGLADHALPAAAQQFMATRAGSTVTKVNASHLSMLSHPSTVEHVIEDAAHHTS</sequence>
<evidence type="ECO:0000313" key="3">
    <source>
        <dbReference type="EMBL" id="WSE29946.1"/>
    </source>
</evidence>
<protein>
    <submittedName>
        <fullName evidence="3">Alpha/beta hydrolase</fullName>
    </submittedName>
</protein>
<gene>
    <name evidence="3" type="ORF">VSH64_45360</name>
</gene>
<reference evidence="3 4" key="1">
    <citation type="journal article" date="2015" name="Int. J. Syst. Evol. Microbiol.">
        <title>Amycolatopsis rhabdoformis sp. nov., an actinomycete isolated from a tropical forest soil.</title>
        <authorList>
            <person name="Souza W.R."/>
            <person name="Silva R.E."/>
            <person name="Goodfellow M."/>
            <person name="Busarakam K."/>
            <person name="Figueiro F.S."/>
            <person name="Ferreira D."/>
            <person name="Rodrigues-Filho E."/>
            <person name="Moraes L.A.B."/>
            <person name="Zucchi T.D."/>
        </authorList>
    </citation>
    <scope>NUCLEOTIDE SEQUENCE [LARGE SCALE GENOMIC DNA]</scope>
    <source>
        <strain evidence="3 4">NCIMB 14900</strain>
    </source>
</reference>
<name>A0ABZ1I7J4_9PSEU</name>
<dbReference type="PROSITE" id="PS51318">
    <property type="entry name" value="TAT"/>
    <property type="match status" value="1"/>
</dbReference>
<feature type="chain" id="PRO_5045741798" evidence="1">
    <location>
        <begin position="30"/>
        <end position="284"/>
    </location>
</feature>
<evidence type="ECO:0000256" key="1">
    <source>
        <dbReference type="SAM" id="SignalP"/>
    </source>
</evidence>
<dbReference type="GO" id="GO:0016787">
    <property type="term" value="F:hydrolase activity"/>
    <property type="evidence" value="ECO:0007669"/>
    <property type="project" value="UniProtKB-KW"/>
</dbReference>
<evidence type="ECO:0000259" key="2">
    <source>
        <dbReference type="Pfam" id="PF12697"/>
    </source>
</evidence>
<feature type="domain" description="AB hydrolase-1" evidence="2">
    <location>
        <begin position="56"/>
        <end position="272"/>
    </location>
</feature>
<accession>A0ABZ1I7J4</accession>
<dbReference type="InterPro" id="IPR029058">
    <property type="entry name" value="AB_hydrolase_fold"/>
</dbReference>
<dbReference type="Gene3D" id="3.40.50.1820">
    <property type="entry name" value="alpha/beta hydrolase"/>
    <property type="match status" value="1"/>
</dbReference>
<dbReference type="Pfam" id="PF12697">
    <property type="entry name" value="Abhydrolase_6"/>
    <property type="match status" value="1"/>
</dbReference>
<dbReference type="PANTHER" id="PTHR37017:SF11">
    <property type="entry name" value="ESTERASE_LIPASE_THIOESTERASE DOMAIN-CONTAINING PROTEIN"/>
    <property type="match status" value="1"/>
</dbReference>
<organism evidence="3 4">
    <name type="scientific">Amycolatopsis rhabdoformis</name>
    <dbReference type="NCBI Taxonomy" id="1448059"/>
    <lineage>
        <taxon>Bacteria</taxon>
        <taxon>Bacillati</taxon>
        <taxon>Actinomycetota</taxon>
        <taxon>Actinomycetes</taxon>
        <taxon>Pseudonocardiales</taxon>
        <taxon>Pseudonocardiaceae</taxon>
        <taxon>Amycolatopsis</taxon>
    </lineage>
</organism>
<keyword evidence="1" id="KW-0732">Signal</keyword>
<proteinExistence type="predicted"/>
<dbReference type="InterPro" id="IPR052897">
    <property type="entry name" value="Sec-Metab_Biosynth_Hydrolase"/>
</dbReference>
<dbReference type="PANTHER" id="PTHR37017">
    <property type="entry name" value="AB HYDROLASE-1 DOMAIN-CONTAINING PROTEIN-RELATED"/>
    <property type="match status" value="1"/>
</dbReference>
<dbReference type="RefSeq" id="WP_326568903.1">
    <property type="nucleotide sequence ID" value="NZ_CP142149.1"/>
</dbReference>
<keyword evidence="3" id="KW-0378">Hydrolase</keyword>
<keyword evidence="4" id="KW-1185">Reference proteome</keyword>
<dbReference type="SUPFAM" id="SSF53474">
    <property type="entry name" value="alpha/beta-Hydrolases"/>
    <property type="match status" value="1"/>
</dbReference>